<name>A0ACC0MD13_RHOML</name>
<keyword evidence="2" id="KW-1185">Reference proteome</keyword>
<comment type="caution">
    <text evidence="1">The sequence shown here is derived from an EMBL/GenBank/DDBJ whole genome shotgun (WGS) entry which is preliminary data.</text>
</comment>
<evidence type="ECO:0000313" key="2">
    <source>
        <dbReference type="Proteomes" id="UP001062846"/>
    </source>
</evidence>
<accession>A0ACC0MD13</accession>
<organism evidence="1 2">
    <name type="scientific">Rhododendron molle</name>
    <name type="common">Chinese azalea</name>
    <name type="synonym">Azalea mollis</name>
    <dbReference type="NCBI Taxonomy" id="49168"/>
    <lineage>
        <taxon>Eukaryota</taxon>
        <taxon>Viridiplantae</taxon>
        <taxon>Streptophyta</taxon>
        <taxon>Embryophyta</taxon>
        <taxon>Tracheophyta</taxon>
        <taxon>Spermatophyta</taxon>
        <taxon>Magnoliopsida</taxon>
        <taxon>eudicotyledons</taxon>
        <taxon>Gunneridae</taxon>
        <taxon>Pentapetalae</taxon>
        <taxon>asterids</taxon>
        <taxon>Ericales</taxon>
        <taxon>Ericaceae</taxon>
        <taxon>Ericoideae</taxon>
        <taxon>Rhodoreae</taxon>
        <taxon>Rhododendron</taxon>
    </lineage>
</organism>
<dbReference type="EMBL" id="CM046396">
    <property type="protein sequence ID" value="KAI8538464.1"/>
    <property type="molecule type" value="Genomic_DNA"/>
</dbReference>
<reference evidence="1" key="1">
    <citation type="submission" date="2022-02" db="EMBL/GenBank/DDBJ databases">
        <title>Plant Genome Project.</title>
        <authorList>
            <person name="Zhang R.-G."/>
        </authorList>
    </citation>
    <scope>NUCLEOTIDE SEQUENCE</scope>
    <source>
        <strain evidence="1">AT1</strain>
    </source>
</reference>
<gene>
    <name evidence="1" type="ORF">RHMOL_Rhmol09G0106100</name>
</gene>
<evidence type="ECO:0000313" key="1">
    <source>
        <dbReference type="EMBL" id="KAI8538464.1"/>
    </source>
</evidence>
<dbReference type="Proteomes" id="UP001062846">
    <property type="component" value="Chromosome 9"/>
</dbReference>
<protein>
    <submittedName>
        <fullName evidence="1">Uncharacterized protein</fullName>
    </submittedName>
</protein>
<proteinExistence type="predicted"/>
<sequence length="372" mass="42945">MESPLAAMLDPWLMRNETIDWASPRTRGLASIRDLRYVGPRPELHEATMIHWDPVMHVFRYNDNEMCPTVEEFQAYLQGFANSNVLAIPPIQENMSHLLRMKLNISEELAASIIHDGELDVPRLIELYGPNEILENHVEQTHLRFAFSICALAAYMLVPANGKVCPSIVRIASQMGVRKNIIPIVLAETLMGLDLFKSRESNVFSGSPRLLQVWLFDKVGLLEAPQANWDHFPRRMLKRSMLYPEQDMLGWYVILHDIQSNDYVWICPWLNMPEMAINSTGFERVLFASLASFTFYIPGRILRQLGITQGLQRAGIEDFQLPDFNSPTLRDYQRYWRNGVLEGPSPDFVDWLDSRYVAWLRVEIKARPGGYY</sequence>